<proteinExistence type="predicted"/>
<dbReference type="AlphaFoldDB" id="A0A1H5BMC0"/>
<evidence type="ECO:0000313" key="2">
    <source>
        <dbReference type="Proteomes" id="UP000183561"/>
    </source>
</evidence>
<dbReference type="EMBL" id="FNSV01000005">
    <property type="protein sequence ID" value="SED55702.1"/>
    <property type="molecule type" value="Genomic_DNA"/>
</dbReference>
<sequence>MIDAGNSTIHFEMIIHHAWTRVEIMIAKRNRRSREYGWSVPAYQSPDHLG</sequence>
<evidence type="ECO:0000313" key="1">
    <source>
        <dbReference type="EMBL" id="SED55702.1"/>
    </source>
</evidence>
<protein>
    <submittedName>
        <fullName evidence="1">Uncharacterized protein</fullName>
    </submittedName>
</protein>
<keyword evidence="2" id="KW-1185">Reference proteome</keyword>
<name>A0A1H5BMC0_9NOCA</name>
<gene>
    <name evidence="1" type="ORF">SAMN04490239_8766</name>
</gene>
<dbReference type="Proteomes" id="UP000183561">
    <property type="component" value="Unassembled WGS sequence"/>
</dbReference>
<reference evidence="2" key="1">
    <citation type="submission" date="2016-10" db="EMBL/GenBank/DDBJ databases">
        <authorList>
            <person name="Varghese N."/>
            <person name="Submissions S."/>
        </authorList>
    </citation>
    <scope>NUCLEOTIDE SEQUENCE [LARGE SCALE GENOMIC DNA]</scope>
    <source>
        <strain evidence="2">DSM 44498</strain>
    </source>
</reference>
<organism evidence="1 2">
    <name type="scientific">Rhodococcus koreensis</name>
    <dbReference type="NCBI Taxonomy" id="99653"/>
    <lineage>
        <taxon>Bacteria</taxon>
        <taxon>Bacillati</taxon>
        <taxon>Actinomycetota</taxon>
        <taxon>Actinomycetes</taxon>
        <taxon>Mycobacteriales</taxon>
        <taxon>Nocardiaceae</taxon>
        <taxon>Rhodococcus</taxon>
    </lineage>
</organism>
<accession>A0A1H5BMC0</accession>